<feature type="domain" description="GINS subunit" evidence="7">
    <location>
        <begin position="61"/>
        <end position="139"/>
    </location>
</feature>
<dbReference type="GO" id="GO:0071162">
    <property type="term" value="C:CMG complex"/>
    <property type="evidence" value="ECO:0007669"/>
    <property type="project" value="EnsemblFungi"/>
</dbReference>
<keyword evidence="5 6" id="KW-0539">Nucleus</keyword>
<dbReference type="CDD" id="cd21696">
    <property type="entry name" value="GINS_B_Psf1"/>
    <property type="match status" value="1"/>
</dbReference>
<dbReference type="Proteomes" id="UP000242146">
    <property type="component" value="Unassembled WGS sequence"/>
</dbReference>
<dbReference type="GO" id="GO:0043596">
    <property type="term" value="C:nuclear replication fork"/>
    <property type="evidence" value="ECO:0007669"/>
    <property type="project" value="EnsemblFungi"/>
</dbReference>
<dbReference type="PANTHER" id="PTHR12914">
    <property type="entry name" value="PARTNER OF SLD5"/>
    <property type="match status" value="1"/>
</dbReference>
<dbReference type="Pfam" id="PF24997">
    <property type="entry name" value="PSF1_C"/>
    <property type="match status" value="1"/>
</dbReference>
<evidence type="ECO:0000313" key="9">
    <source>
        <dbReference type="EMBL" id="ORX47692.1"/>
    </source>
</evidence>
<evidence type="ECO:0000256" key="3">
    <source>
        <dbReference type="ARBA" id="ARBA00015143"/>
    </source>
</evidence>
<comment type="subunit">
    <text evidence="6">Component of the GINS complex.</text>
</comment>
<evidence type="ECO:0000256" key="2">
    <source>
        <dbReference type="ARBA" id="ARBA00006677"/>
    </source>
</evidence>
<dbReference type="InterPro" id="IPR036224">
    <property type="entry name" value="GINS_bundle-like_dom_sf"/>
</dbReference>
<dbReference type="STRING" id="101127.A0A1X2G8C2"/>
<proteinExistence type="inferred from homology"/>
<dbReference type="InterPro" id="IPR056783">
    <property type="entry name" value="PSF1_C"/>
</dbReference>
<protein>
    <recommendedName>
        <fullName evidence="3 6">DNA replication complex GINS protein PSF1</fullName>
    </recommendedName>
</protein>
<name>A0A1X2G8C2_9FUNG</name>
<evidence type="ECO:0000259" key="8">
    <source>
        <dbReference type="Pfam" id="PF24997"/>
    </source>
</evidence>
<dbReference type="GO" id="GO:1902975">
    <property type="term" value="P:mitotic DNA replication initiation"/>
    <property type="evidence" value="ECO:0007669"/>
    <property type="project" value="EnsemblFungi"/>
</dbReference>
<reference evidence="9 10" key="1">
    <citation type="submission" date="2016-07" db="EMBL/GenBank/DDBJ databases">
        <title>Pervasive Adenine N6-methylation of Active Genes in Fungi.</title>
        <authorList>
            <consortium name="DOE Joint Genome Institute"/>
            <person name="Mondo S.J."/>
            <person name="Dannebaum R.O."/>
            <person name="Kuo R.C."/>
            <person name="Labutti K."/>
            <person name="Haridas S."/>
            <person name="Kuo A."/>
            <person name="Salamov A."/>
            <person name="Ahrendt S.R."/>
            <person name="Lipzen A."/>
            <person name="Sullivan W."/>
            <person name="Andreopoulos W.B."/>
            <person name="Clum A."/>
            <person name="Lindquist E."/>
            <person name="Daum C."/>
            <person name="Ramamoorthy G.K."/>
            <person name="Gryganskyi A."/>
            <person name="Culley D."/>
            <person name="Magnuson J.K."/>
            <person name="James T.Y."/>
            <person name="O'Malley M.A."/>
            <person name="Stajich J.E."/>
            <person name="Spatafora J.W."/>
            <person name="Visel A."/>
            <person name="Grigoriev I.V."/>
        </authorList>
    </citation>
    <scope>NUCLEOTIDE SEQUENCE [LARGE SCALE GENOMIC DNA]</scope>
    <source>
        <strain evidence="9 10">NRRL 3301</strain>
    </source>
</reference>
<dbReference type="InterPro" id="IPR005339">
    <property type="entry name" value="GINS_Psf1"/>
</dbReference>
<dbReference type="CDD" id="cd11710">
    <property type="entry name" value="GINS_A_psf1"/>
    <property type="match status" value="1"/>
</dbReference>
<evidence type="ECO:0000259" key="7">
    <source>
        <dbReference type="Pfam" id="PF05916"/>
    </source>
</evidence>
<dbReference type="OrthoDB" id="10252587at2759"/>
<dbReference type="Pfam" id="PF05916">
    <property type="entry name" value="Sld5"/>
    <property type="match status" value="1"/>
</dbReference>
<dbReference type="GO" id="GO:0000811">
    <property type="term" value="C:GINS complex"/>
    <property type="evidence" value="ECO:0007669"/>
    <property type="project" value="UniProtKB-UniRule"/>
</dbReference>
<evidence type="ECO:0000256" key="5">
    <source>
        <dbReference type="ARBA" id="ARBA00023242"/>
    </source>
</evidence>
<evidence type="ECO:0000313" key="10">
    <source>
        <dbReference type="Proteomes" id="UP000242146"/>
    </source>
</evidence>
<comment type="caution">
    <text evidence="9">The sequence shown here is derived from an EMBL/GenBank/DDBJ whole genome shotgun (WGS) entry which is preliminary data.</text>
</comment>
<dbReference type="Gene3D" id="1.20.58.1030">
    <property type="match status" value="1"/>
</dbReference>
<evidence type="ECO:0000256" key="1">
    <source>
        <dbReference type="ARBA" id="ARBA00004123"/>
    </source>
</evidence>
<organism evidence="9 10">
    <name type="scientific">Hesseltinella vesiculosa</name>
    <dbReference type="NCBI Taxonomy" id="101127"/>
    <lineage>
        <taxon>Eukaryota</taxon>
        <taxon>Fungi</taxon>
        <taxon>Fungi incertae sedis</taxon>
        <taxon>Mucoromycota</taxon>
        <taxon>Mucoromycotina</taxon>
        <taxon>Mucoromycetes</taxon>
        <taxon>Mucorales</taxon>
        <taxon>Cunninghamellaceae</taxon>
        <taxon>Hesseltinella</taxon>
    </lineage>
</organism>
<dbReference type="EMBL" id="MCGT01000032">
    <property type="protein sequence ID" value="ORX47692.1"/>
    <property type="molecule type" value="Genomic_DNA"/>
</dbReference>
<comment type="similarity">
    <text evidence="2 6">Belongs to the GINS1/PSF1 family.</text>
</comment>
<evidence type="ECO:0000256" key="4">
    <source>
        <dbReference type="ARBA" id="ARBA00022705"/>
    </source>
</evidence>
<comment type="function">
    <text evidence="6">Required for correct functioning of the GINS complex, a complex that plays an essential role in the initiation of DNA replication, and progression of DNA replication forks. GINS complex seems to bind preferentially to single-stranded DNA.</text>
</comment>
<dbReference type="AlphaFoldDB" id="A0A1X2G8C2"/>
<dbReference type="GO" id="GO:0000727">
    <property type="term" value="P:double-strand break repair via break-induced replication"/>
    <property type="evidence" value="ECO:0007669"/>
    <property type="project" value="EnsemblFungi"/>
</dbReference>
<gene>
    <name evidence="9" type="ORF">DM01DRAFT_1338914</name>
</gene>
<comment type="subcellular location">
    <subcellularLocation>
        <location evidence="1 6">Nucleus</location>
    </subcellularLocation>
</comment>
<keyword evidence="10" id="KW-1185">Reference proteome</keyword>
<dbReference type="GO" id="GO:1902983">
    <property type="term" value="P:DNA strand elongation involved in mitotic DNA replication"/>
    <property type="evidence" value="ECO:0007669"/>
    <property type="project" value="EnsemblFungi"/>
</dbReference>
<evidence type="ECO:0000256" key="6">
    <source>
        <dbReference type="RuleBase" id="RU368085"/>
    </source>
</evidence>
<dbReference type="SUPFAM" id="SSF158573">
    <property type="entry name" value="GINS helical bundle-like"/>
    <property type="match status" value="1"/>
</dbReference>
<keyword evidence="4 6" id="KW-0235">DNA replication</keyword>
<sequence>MASLGESSYKLAKEAKRTADLLVSPYNDDLVQSISREIRMLHTKAETILRSMRDNQDVAMDNDERKSQLAQLVLHHTAIKHNKRVLFAYHRQRTDKLKELSWDVGRQGEYQREIKSALGPQEHRFLEQYGEMVATYKQSFLEIDLGGNGGVGLVPPKDLFIEVRVLKDIGEIHTEYGVLNLIKGNQYYVRRADVESLIRAGYLKHVS</sequence>
<feature type="domain" description="DNA replication complex GINS protein PSF1 C-terminal" evidence="8">
    <location>
        <begin position="157"/>
        <end position="206"/>
    </location>
</feature>
<dbReference type="PANTHER" id="PTHR12914:SF2">
    <property type="entry name" value="DNA REPLICATION COMPLEX GINS PROTEIN PSF1"/>
    <property type="match status" value="1"/>
</dbReference>
<accession>A0A1X2G8C2</accession>
<dbReference type="InterPro" id="IPR021151">
    <property type="entry name" value="GINS_A"/>
</dbReference>